<dbReference type="EMBL" id="JBFASG010000001">
    <property type="protein sequence ID" value="MEV4921257.1"/>
    <property type="molecule type" value="Genomic_DNA"/>
</dbReference>
<proteinExistence type="predicted"/>
<organism evidence="2 3">
    <name type="scientific">Streptomyces roseoverticillatus</name>
    <dbReference type="NCBI Taxonomy" id="66429"/>
    <lineage>
        <taxon>Bacteria</taxon>
        <taxon>Bacillati</taxon>
        <taxon>Actinomycetota</taxon>
        <taxon>Actinomycetes</taxon>
        <taxon>Kitasatosporales</taxon>
        <taxon>Streptomycetaceae</taxon>
        <taxon>Streptomyces</taxon>
    </lineage>
</organism>
<dbReference type="Proteomes" id="UP001552479">
    <property type="component" value="Unassembled WGS sequence"/>
</dbReference>
<dbReference type="InterPro" id="IPR000182">
    <property type="entry name" value="GNAT_dom"/>
</dbReference>
<dbReference type="RefSeq" id="WP_366086165.1">
    <property type="nucleotide sequence ID" value="NZ_JBFASG010000001.1"/>
</dbReference>
<evidence type="ECO:0000259" key="1">
    <source>
        <dbReference type="PROSITE" id="PS51186"/>
    </source>
</evidence>
<accession>A0ABV3IM49</accession>
<sequence>MAELIAPMVRLHSSWLAARDEWQPGAHQDGTGLRLAADDDLDSPEGFTAWTERLRRQSDRSLPVGEGCVHATHWWIVDGDTYLGAIDLRHHLNAFLLEAGGHIGYSVRPSARRRGLATWALGQVLLKAPGLGLDRVLVTCDDDNVGSARTIESNGGVLEDVRSTEIGVKRRYWIALDNAGHRRPAARDLMGPSVTGN</sequence>
<dbReference type="PANTHER" id="PTHR39173">
    <property type="entry name" value="ACETYLTRANSFERASE"/>
    <property type="match status" value="1"/>
</dbReference>
<name>A0ABV3IM49_9ACTN</name>
<comment type="caution">
    <text evidence="2">The sequence shown here is derived from an EMBL/GenBank/DDBJ whole genome shotgun (WGS) entry which is preliminary data.</text>
</comment>
<dbReference type="PROSITE" id="PS51186">
    <property type="entry name" value="GNAT"/>
    <property type="match status" value="1"/>
</dbReference>
<evidence type="ECO:0000313" key="2">
    <source>
        <dbReference type="EMBL" id="MEV4921257.1"/>
    </source>
</evidence>
<keyword evidence="2" id="KW-0012">Acyltransferase</keyword>
<dbReference type="Gene3D" id="3.40.630.30">
    <property type="match status" value="1"/>
</dbReference>
<dbReference type="InterPro" id="IPR016181">
    <property type="entry name" value="Acyl_CoA_acyltransferase"/>
</dbReference>
<evidence type="ECO:0000313" key="3">
    <source>
        <dbReference type="Proteomes" id="UP001552479"/>
    </source>
</evidence>
<dbReference type="GO" id="GO:0016746">
    <property type="term" value="F:acyltransferase activity"/>
    <property type="evidence" value="ECO:0007669"/>
    <property type="project" value="UniProtKB-KW"/>
</dbReference>
<keyword evidence="3" id="KW-1185">Reference proteome</keyword>
<keyword evidence="2" id="KW-0808">Transferase</keyword>
<dbReference type="EC" id="2.3.1.-" evidence="2"/>
<dbReference type="SUPFAM" id="SSF55729">
    <property type="entry name" value="Acyl-CoA N-acyltransferases (Nat)"/>
    <property type="match status" value="1"/>
</dbReference>
<dbReference type="Pfam" id="PF13302">
    <property type="entry name" value="Acetyltransf_3"/>
    <property type="match status" value="1"/>
</dbReference>
<reference evidence="2 3" key="1">
    <citation type="submission" date="2024-06" db="EMBL/GenBank/DDBJ databases">
        <title>The Natural Products Discovery Center: Release of the First 8490 Sequenced Strains for Exploring Actinobacteria Biosynthetic Diversity.</title>
        <authorList>
            <person name="Kalkreuter E."/>
            <person name="Kautsar S.A."/>
            <person name="Yang D."/>
            <person name="Bader C.D."/>
            <person name="Teijaro C.N."/>
            <person name="Fluegel L."/>
            <person name="Davis C.M."/>
            <person name="Simpson J.R."/>
            <person name="Lauterbach L."/>
            <person name="Steele A.D."/>
            <person name="Gui C."/>
            <person name="Meng S."/>
            <person name="Li G."/>
            <person name="Viehrig K."/>
            <person name="Ye F."/>
            <person name="Su P."/>
            <person name="Kiefer A.F."/>
            <person name="Nichols A."/>
            <person name="Cepeda A.J."/>
            <person name="Yan W."/>
            <person name="Fan B."/>
            <person name="Jiang Y."/>
            <person name="Adhikari A."/>
            <person name="Zheng C.-J."/>
            <person name="Schuster L."/>
            <person name="Cowan T.M."/>
            <person name="Smanski M.J."/>
            <person name="Chevrette M.G."/>
            <person name="De Carvalho L.P.S."/>
            <person name="Shen B."/>
        </authorList>
    </citation>
    <scope>NUCLEOTIDE SEQUENCE [LARGE SCALE GENOMIC DNA]</scope>
    <source>
        <strain evidence="2 3">NPDC053791</strain>
    </source>
</reference>
<dbReference type="PANTHER" id="PTHR39173:SF1">
    <property type="entry name" value="ACETYLTRANSFERASE"/>
    <property type="match status" value="1"/>
</dbReference>
<gene>
    <name evidence="2" type="ORF">AB0L03_00110</name>
</gene>
<protein>
    <submittedName>
        <fullName evidence="2">GNAT family N-acetyltransferase</fullName>
        <ecNumber evidence="2">2.3.1.-</ecNumber>
    </submittedName>
</protein>
<feature type="domain" description="N-acetyltransferase" evidence="1">
    <location>
        <begin position="31"/>
        <end position="177"/>
    </location>
</feature>